<keyword evidence="1" id="KW-1133">Transmembrane helix</keyword>
<dbReference type="NCBIfam" id="TIGR02976">
    <property type="entry name" value="phageshock_pspB"/>
    <property type="match status" value="1"/>
</dbReference>
<name>A0A7X1FW10_9SPHN</name>
<organism evidence="2 3">
    <name type="scientific">Novosphingobium piscinae</name>
    <dbReference type="NCBI Taxonomy" id="1507448"/>
    <lineage>
        <taxon>Bacteria</taxon>
        <taxon>Pseudomonadati</taxon>
        <taxon>Pseudomonadota</taxon>
        <taxon>Alphaproteobacteria</taxon>
        <taxon>Sphingomonadales</taxon>
        <taxon>Sphingomonadaceae</taxon>
        <taxon>Novosphingobium</taxon>
    </lineage>
</organism>
<sequence length="102" mass="11771">MSEAMVPIMVCGFLFVGLPWLVLHYLTKWKTSATLTTGDEALLEDLYQLARRLDERMDTVERLVAADNPEFRPARVLPDRDSDNEHLRALERRLADKEGTLR</sequence>
<keyword evidence="3" id="KW-1185">Reference proteome</keyword>
<accession>A0A7X1FW10</accession>
<protein>
    <submittedName>
        <fullName evidence="2">Envelope stress response membrane protein PspB</fullName>
    </submittedName>
</protein>
<gene>
    <name evidence="2" type="primary">pspB</name>
    <name evidence="2" type="ORF">H7F53_02460</name>
</gene>
<evidence type="ECO:0000256" key="1">
    <source>
        <dbReference type="SAM" id="Phobius"/>
    </source>
</evidence>
<evidence type="ECO:0000313" key="2">
    <source>
        <dbReference type="EMBL" id="MBC2668005.1"/>
    </source>
</evidence>
<dbReference type="EMBL" id="JACLAX010000002">
    <property type="protein sequence ID" value="MBC2668005.1"/>
    <property type="molecule type" value="Genomic_DNA"/>
</dbReference>
<dbReference type="GO" id="GO:0009271">
    <property type="term" value="P:phage shock"/>
    <property type="evidence" value="ECO:0007669"/>
    <property type="project" value="InterPro"/>
</dbReference>
<dbReference type="GO" id="GO:0006355">
    <property type="term" value="P:regulation of DNA-templated transcription"/>
    <property type="evidence" value="ECO:0007669"/>
    <property type="project" value="InterPro"/>
</dbReference>
<feature type="transmembrane region" description="Helical" evidence="1">
    <location>
        <begin position="6"/>
        <end position="26"/>
    </location>
</feature>
<dbReference type="InterPro" id="IPR009554">
    <property type="entry name" value="Phageshock_PspB"/>
</dbReference>
<dbReference type="AlphaFoldDB" id="A0A7X1FW10"/>
<keyword evidence="1" id="KW-0812">Transmembrane</keyword>
<dbReference type="Pfam" id="PF06667">
    <property type="entry name" value="PspB"/>
    <property type="match status" value="1"/>
</dbReference>
<comment type="caution">
    <text evidence="2">The sequence shown here is derived from an EMBL/GenBank/DDBJ whole genome shotgun (WGS) entry which is preliminary data.</text>
</comment>
<evidence type="ECO:0000313" key="3">
    <source>
        <dbReference type="Proteomes" id="UP000551327"/>
    </source>
</evidence>
<keyword evidence="1" id="KW-0472">Membrane</keyword>
<reference evidence="2 3" key="1">
    <citation type="submission" date="2020-08" db="EMBL/GenBank/DDBJ databases">
        <title>The genome sequence of type strain Novosphingobium piscinae KCTC 42194.</title>
        <authorList>
            <person name="Liu Y."/>
        </authorList>
    </citation>
    <scope>NUCLEOTIDE SEQUENCE [LARGE SCALE GENOMIC DNA]</scope>
    <source>
        <strain evidence="2 3">KCTC 42194</strain>
    </source>
</reference>
<dbReference type="RefSeq" id="WP_185677900.1">
    <property type="nucleotide sequence ID" value="NZ_JACLAX010000002.1"/>
</dbReference>
<proteinExistence type="predicted"/>
<dbReference type="Proteomes" id="UP000551327">
    <property type="component" value="Unassembled WGS sequence"/>
</dbReference>